<dbReference type="Pfam" id="PF02625">
    <property type="entry name" value="XdhC_CoxI"/>
    <property type="match status" value="1"/>
</dbReference>
<dbReference type="InterPro" id="IPR027051">
    <property type="entry name" value="XdhC_Rossmann_dom"/>
</dbReference>
<evidence type="ECO:0000313" key="4">
    <source>
        <dbReference type="Proteomes" id="UP000199286"/>
    </source>
</evidence>
<sequence>MSAMPFPVDRKVQSAIDRLMRAERPFAVATVIRTLDATAAKPGARALLDASGAILAGWIGGGCARSAVARAVREAIESGQPRLISLQPEELLAASGVAAGEERQGVRFARNGCPSKGSMDIFVEPVLPRARLAICGASPVAQALAELSGRFDFHRTLCTPDTTPEVMPEVDLHRDAFDAPEAGFLVIATQGKGDMDALRAAARSQAAYVAFVGSRRKFATLAAKLAEEGVRRDWLDRVHAPAGLDIKAITPEEIALSILAQVIAARRDADRAGATA</sequence>
<dbReference type="InterPro" id="IPR052698">
    <property type="entry name" value="MoCofactor_Util/Proc"/>
</dbReference>
<dbReference type="Pfam" id="PF13478">
    <property type="entry name" value="XdhC_C"/>
    <property type="match status" value="1"/>
</dbReference>
<feature type="domain" description="XdhC- CoxI" evidence="1">
    <location>
        <begin position="20"/>
        <end position="85"/>
    </location>
</feature>
<dbReference type="EMBL" id="FNPF01000013">
    <property type="protein sequence ID" value="SDY64555.1"/>
    <property type="molecule type" value="Genomic_DNA"/>
</dbReference>
<protein>
    <submittedName>
        <fullName evidence="3">Xanthine dehydrogenase accessory factor</fullName>
    </submittedName>
</protein>
<proteinExistence type="predicted"/>
<name>A0A1H3LL21_9RHOB</name>
<dbReference type="RefSeq" id="WP_245710893.1">
    <property type="nucleotide sequence ID" value="NZ_FNPF01000013.1"/>
</dbReference>
<evidence type="ECO:0000313" key="3">
    <source>
        <dbReference type="EMBL" id="SDY64555.1"/>
    </source>
</evidence>
<organism evidence="3 4">
    <name type="scientific">Citreimonas salinaria</name>
    <dbReference type="NCBI Taxonomy" id="321339"/>
    <lineage>
        <taxon>Bacteria</taxon>
        <taxon>Pseudomonadati</taxon>
        <taxon>Pseudomonadota</taxon>
        <taxon>Alphaproteobacteria</taxon>
        <taxon>Rhodobacterales</taxon>
        <taxon>Roseobacteraceae</taxon>
        <taxon>Citreimonas</taxon>
    </lineage>
</organism>
<evidence type="ECO:0000259" key="2">
    <source>
        <dbReference type="Pfam" id="PF13478"/>
    </source>
</evidence>
<reference evidence="3 4" key="1">
    <citation type="submission" date="2016-10" db="EMBL/GenBank/DDBJ databases">
        <authorList>
            <person name="de Groot N.N."/>
        </authorList>
    </citation>
    <scope>NUCLEOTIDE SEQUENCE [LARGE SCALE GENOMIC DNA]</scope>
    <source>
        <strain evidence="3 4">DSM 26880</strain>
    </source>
</reference>
<accession>A0A1H3LL21</accession>
<evidence type="ECO:0000259" key="1">
    <source>
        <dbReference type="Pfam" id="PF02625"/>
    </source>
</evidence>
<dbReference type="Proteomes" id="UP000199286">
    <property type="component" value="Unassembled WGS sequence"/>
</dbReference>
<dbReference type="PANTHER" id="PTHR30388">
    <property type="entry name" value="ALDEHYDE OXIDOREDUCTASE MOLYBDENUM COFACTOR ASSEMBLY PROTEIN"/>
    <property type="match status" value="1"/>
</dbReference>
<dbReference type="InterPro" id="IPR003777">
    <property type="entry name" value="XdhC_CoxI"/>
</dbReference>
<feature type="domain" description="XdhC Rossmann" evidence="2">
    <location>
        <begin position="132"/>
        <end position="262"/>
    </location>
</feature>
<dbReference type="AlphaFoldDB" id="A0A1H3LL21"/>
<dbReference type="Gene3D" id="3.40.50.720">
    <property type="entry name" value="NAD(P)-binding Rossmann-like Domain"/>
    <property type="match status" value="1"/>
</dbReference>
<dbReference type="STRING" id="321339.SAMN05444340_11350"/>
<gene>
    <name evidence="3" type="ORF">SAMN05444340_11350</name>
</gene>
<dbReference type="PANTHER" id="PTHR30388:SF6">
    <property type="entry name" value="XANTHINE DEHYDROGENASE SUBUNIT A-RELATED"/>
    <property type="match status" value="1"/>
</dbReference>
<keyword evidence="4" id="KW-1185">Reference proteome</keyword>